<dbReference type="PANTHER" id="PTHR38766:SF1">
    <property type="entry name" value="FLAGELLAR PROTEIN FLIO"/>
    <property type="match status" value="1"/>
</dbReference>
<dbReference type="InterPro" id="IPR022781">
    <property type="entry name" value="Flagellar_biosynth_FliO"/>
</dbReference>
<dbReference type="Pfam" id="PF04347">
    <property type="entry name" value="FliO"/>
    <property type="match status" value="1"/>
</dbReference>
<evidence type="ECO:0000256" key="10">
    <source>
        <dbReference type="SAM" id="Phobius"/>
    </source>
</evidence>
<keyword evidence="4 10" id="KW-0812">Transmembrane</keyword>
<feature type="region of interest" description="Disordered" evidence="9">
    <location>
        <begin position="207"/>
        <end position="371"/>
    </location>
</feature>
<evidence type="ECO:0000256" key="8">
    <source>
        <dbReference type="ARBA" id="ARBA00037937"/>
    </source>
</evidence>
<accession>A0ABT8T2Y9</accession>
<evidence type="ECO:0000256" key="5">
    <source>
        <dbReference type="ARBA" id="ARBA00022989"/>
    </source>
</evidence>
<reference evidence="11" key="1">
    <citation type="journal article" date="2015" name="Int. J. Syst. Evol. Microbiol.">
        <title>Rhizobium oryzicola sp. nov., potential plant-growth-promoting endophytic bacteria isolated from rice roots.</title>
        <authorList>
            <person name="Zhang X.X."/>
            <person name="Gao J.S."/>
            <person name="Cao Y.H."/>
            <person name="Sheirdil R.A."/>
            <person name="Wang X.C."/>
            <person name="Zhang L."/>
        </authorList>
    </citation>
    <scope>NUCLEOTIDE SEQUENCE</scope>
    <source>
        <strain evidence="11">05753</strain>
    </source>
</reference>
<name>A0ABT8T2Y9_9HYPH</name>
<comment type="similarity">
    <text evidence="8">Belongs to the FliO/MopB family.</text>
</comment>
<comment type="subcellular location">
    <subcellularLocation>
        <location evidence="1">Bacterial flagellum basal body</location>
    </subcellularLocation>
    <subcellularLocation>
        <location evidence="2">Cell membrane</location>
    </subcellularLocation>
</comment>
<evidence type="ECO:0000313" key="11">
    <source>
        <dbReference type="EMBL" id="MDO1584541.1"/>
    </source>
</evidence>
<keyword evidence="6 10" id="KW-0472">Membrane</keyword>
<evidence type="ECO:0000256" key="9">
    <source>
        <dbReference type="SAM" id="MobiDB-lite"/>
    </source>
</evidence>
<keyword evidence="11" id="KW-0969">Cilium</keyword>
<comment type="caution">
    <text evidence="11">The sequence shown here is derived from an EMBL/GenBank/DDBJ whole genome shotgun (WGS) entry which is preliminary data.</text>
</comment>
<organism evidence="11 12">
    <name type="scientific">Rhizobium oryzicola</name>
    <dbReference type="NCBI Taxonomy" id="1232668"/>
    <lineage>
        <taxon>Bacteria</taxon>
        <taxon>Pseudomonadati</taxon>
        <taxon>Pseudomonadota</taxon>
        <taxon>Alphaproteobacteria</taxon>
        <taxon>Hyphomicrobiales</taxon>
        <taxon>Rhizobiaceae</taxon>
        <taxon>Rhizobium/Agrobacterium group</taxon>
        <taxon>Rhizobium</taxon>
    </lineage>
</organism>
<evidence type="ECO:0000256" key="7">
    <source>
        <dbReference type="ARBA" id="ARBA00023143"/>
    </source>
</evidence>
<evidence type="ECO:0000256" key="2">
    <source>
        <dbReference type="ARBA" id="ARBA00004236"/>
    </source>
</evidence>
<dbReference type="Proteomes" id="UP001169006">
    <property type="component" value="Unassembled WGS sequence"/>
</dbReference>
<feature type="compositionally biased region" description="Low complexity" evidence="9">
    <location>
        <begin position="256"/>
        <end position="280"/>
    </location>
</feature>
<keyword evidence="11" id="KW-0282">Flagellum</keyword>
<evidence type="ECO:0000256" key="6">
    <source>
        <dbReference type="ARBA" id="ARBA00023136"/>
    </source>
</evidence>
<evidence type="ECO:0000313" key="12">
    <source>
        <dbReference type="Proteomes" id="UP001169006"/>
    </source>
</evidence>
<gene>
    <name evidence="11" type="ORF">Q2T52_20840</name>
</gene>
<keyword evidence="12" id="KW-1185">Reference proteome</keyword>
<sequence length="371" mass="39027">MIDELMGAYGSRLLIAVAGVGVALILLIVILWLVRRRGGPSPFIRGGKNRAPRLQVLDAAAVDTRRRIVLIRRDDVEHLVMIGGPTDIVIESGIQPEGTSAPSKPVSYERAPPEAIASPQPAEQPRVPERSRPAAIAAQPQPAPVAIVRPEPAALKVDVRPVTEQAPAAPIAKSIPAEPTSLPNVAAAVAPTSDPVALQKREPVGIRPAPQAAAAAEVSTPPRIAEPQPTPKPVEGNLGAATDALDEARRRVFQTAAAAAAQPKPAIASPLQPQPAQVRPQRVEPEVSIAPPAPQTAPTKTLGTDFERILEEEMANNLAANRSPSEPVSASTLPNRDPSQPRVTGASPEPSLQNEVARIFGEMSVTRDDRA</sequence>
<reference evidence="11" key="2">
    <citation type="submission" date="2023-07" db="EMBL/GenBank/DDBJ databases">
        <authorList>
            <person name="Sun H."/>
        </authorList>
    </citation>
    <scope>NUCLEOTIDE SEQUENCE</scope>
    <source>
        <strain evidence="11">05753</strain>
    </source>
</reference>
<keyword evidence="5 10" id="KW-1133">Transmembrane helix</keyword>
<proteinExistence type="inferred from homology"/>
<feature type="compositionally biased region" description="Low complexity" evidence="9">
    <location>
        <begin position="133"/>
        <end position="142"/>
    </location>
</feature>
<keyword evidence="3" id="KW-1003">Cell membrane</keyword>
<keyword evidence="7" id="KW-0975">Bacterial flagellum</keyword>
<evidence type="ECO:0000256" key="3">
    <source>
        <dbReference type="ARBA" id="ARBA00022475"/>
    </source>
</evidence>
<dbReference type="EMBL" id="JAUKWQ010000009">
    <property type="protein sequence ID" value="MDO1584541.1"/>
    <property type="molecule type" value="Genomic_DNA"/>
</dbReference>
<dbReference type="InterPro" id="IPR052205">
    <property type="entry name" value="FliO/MopB"/>
</dbReference>
<feature type="transmembrane region" description="Helical" evidence="10">
    <location>
        <begin position="13"/>
        <end position="34"/>
    </location>
</feature>
<feature type="compositionally biased region" description="Polar residues" evidence="9">
    <location>
        <begin position="318"/>
        <end position="342"/>
    </location>
</feature>
<keyword evidence="11" id="KW-0966">Cell projection</keyword>
<feature type="region of interest" description="Disordered" evidence="9">
    <location>
        <begin position="91"/>
        <end position="142"/>
    </location>
</feature>
<dbReference type="PANTHER" id="PTHR38766">
    <property type="entry name" value="FLAGELLAR PROTEIN FLIO"/>
    <property type="match status" value="1"/>
</dbReference>
<evidence type="ECO:0000256" key="4">
    <source>
        <dbReference type="ARBA" id="ARBA00022692"/>
    </source>
</evidence>
<protein>
    <submittedName>
        <fullName evidence="11">Flagellar biosynthetic protein FliO</fullName>
    </submittedName>
</protein>
<evidence type="ECO:0000256" key="1">
    <source>
        <dbReference type="ARBA" id="ARBA00004117"/>
    </source>
</evidence>
<dbReference type="RefSeq" id="WP_302078789.1">
    <property type="nucleotide sequence ID" value="NZ_JAUKWQ010000009.1"/>
</dbReference>